<feature type="transmembrane region" description="Helical" evidence="1">
    <location>
        <begin position="142"/>
        <end position="160"/>
    </location>
</feature>
<dbReference type="InterPro" id="IPR016032">
    <property type="entry name" value="Sig_transdc_resp-reg_C-effctor"/>
</dbReference>
<dbReference type="GO" id="GO:0003677">
    <property type="term" value="F:DNA binding"/>
    <property type="evidence" value="ECO:0007669"/>
    <property type="project" value="InterPro"/>
</dbReference>
<feature type="transmembrane region" description="Helical" evidence="1">
    <location>
        <begin position="61"/>
        <end position="86"/>
    </location>
</feature>
<evidence type="ECO:0000256" key="1">
    <source>
        <dbReference type="SAM" id="Phobius"/>
    </source>
</evidence>
<protein>
    <submittedName>
        <fullName evidence="3">LuxR family transcriptional regulator</fullName>
    </submittedName>
</protein>
<dbReference type="SUPFAM" id="SSF46894">
    <property type="entry name" value="C-terminal effector domain of the bipartite response regulators"/>
    <property type="match status" value="1"/>
</dbReference>
<evidence type="ECO:0000313" key="3">
    <source>
        <dbReference type="EMBL" id="TGL03151.1"/>
    </source>
</evidence>
<dbReference type="Gene3D" id="1.10.10.10">
    <property type="entry name" value="Winged helix-like DNA-binding domain superfamily/Winged helix DNA-binding domain"/>
    <property type="match status" value="1"/>
</dbReference>
<feature type="transmembrane region" description="Helical" evidence="1">
    <location>
        <begin position="223"/>
        <end position="244"/>
    </location>
</feature>
<dbReference type="PRINTS" id="PR00038">
    <property type="entry name" value="HTHLUXR"/>
</dbReference>
<keyword evidence="1" id="KW-1133">Transmembrane helix</keyword>
<dbReference type="EMBL" id="RQFT01000012">
    <property type="protein sequence ID" value="TGL03151.1"/>
    <property type="molecule type" value="Genomic_DNA"/>
</dbReference>
<feature type="transmembrane region" description="Helical" evidence="1">
    <location>
        <begin position="172"/>
        <end position="191"/>
    </location>
</feature>
<evidence type="ECO:0000259" key="2">
    <source>
        <dbReference type="Pfam" id="PF00196"/>
    </source>
</evidence>
<feature type="transmembrane region" description="Helical" evidence="1">
    <location>
        <begin position="197"/>
        <end position="216"/>
    </location>
</feature>
<organism evidence="3 4">
    <name type="scientific">Leptospira bouyouniensis</name>
    <dbReference type="NCBI Taxonomy" id="2484911"/>
    <lineage>
        <taxon>Bacteria</taxon>
        <taxon>Pseudomonadati</taxon>
        <taxon>Spirochaetota</taxon>
        <taxon>Spirochaetia</taxon>
        <taxon>Leptospirales</taxon>
        <taxon>Leptospiraceae</taxon>
        <taxon>Leptospira</taxon>
    </lineage>
</organism>
<dbReference type="Proteomes" id="UP000297641">
    <property type="component" value="Unassembled WGS sequence"/>
</dbReference>
<comment type="caution">
    <text evidence="3">The sequence shown here is derived from an EMBL/GenBank/DDBJ whole genome shotgun (WGS) entry which is preliminary data.</text>
</comment>
<dbReference type="RefSeq" id="WP_135771636.1">
    <property type="nucleotide sequence ID" value="NZ_RQFT01000012.1"/>
</dbReference>
<accession>A0A7I0HNA5</accession>
<evidence type="ECO:0000313" key="4">
    <source>
        <dbReference type="Proteomes" id="UP000297641"/>
    </source>
</evidence>
<dbReference type="InterPro" id="IPR000792">
    <property type="entry name" value="Tscrpt_reg_LuxR_C"/>
</dbReference>
<dbReference type="GO" id="GO:0006355">
    <property type="term" value="P:regulation of DNA-templated transcription"/>
    <property type="evidence" value="ECO:0007669"/>
    <property type="project" value="InterPro"/>
</dbReference>
<name>A0A7I0HNA5_9LEPT</name>
<keyword evidence="1" id="KW-0812">Transmembrane</keyword>
<sequence length="369" mass="41088">MTSIFFLVPLFASLANVSCFLENIARDHRFHRLLSVFYFTIGIQNAATAALCLAPEKSESVGLAFWIFQCHSFFLLAPVLVALCSFCTGRKLLNKATIAIAIYALSVDLLCSSLPKSFVYGFALLSFGMAPLLTVFGGILGGSVHFLAIAISLYFVLFPLDWNSFFDRKTFIIALCVWWFGLFSNFLPMYGLNFPPLHPVVDATLSVLLSIYLNRFNTSRPSLYSLIASILISLAVGLLVGILVLRILPTFPFKEMVTSVVITLSSLLFFAYLLKSSLKENKPNFTFPLNLGDFGLSKQELRICELVAEGHSRSFIRLILNVSDGTLRNHLKNIYSKVLPESNSTAKDQLQRLTVFLSKQKLLEGNSDK</sequence>
<keyword evidence="1" id="KW-0472">Membrane</keyword>
<dbReference type="AlphaFoldDB" id="A0A7I0HNA5"/>
<proteinExistence type="predicted"/>
<dbReference type="InterPro" id="IPR036388">
    <property type="entry name" value="WH-like_DNA-bd_sf"/>
</dbReference>
<feature type="transmembrane region" description="Helical" evidence="1">
    <location>
        <begin position="92"/>
        <end position="111"/>
    </location>
</feature>
<gene>
    <name evidence="3" type="ORF">EHQ43_15230</name>
</gene>
<dbReference type="Pfam" id="PF00196">
    <property type="entry name" value="GerE"/>
    <property type="match status" value="1"/>
</dbReference>
<reference evidence="3 4" key="1">
    <citation type="journal article" date="2019" name="PLoS Negl. Trop. Dis.">
        <title>Revisiting the worldwide diversity of Leptospira species in the environment.</title>
        <authorList>
            <person name="Vincent A.T."/>
            <person name="Schiettekatte O."/>
            <person name="Bourhy P."/>
            <person name="Veyrier F.J."/>
            <person name="Picardeau M."/>
        </authorList>
    </citation>
    <scope>NUCLEOTIDE SEQUENCE [LARGE SCALE GENOMIC DNA]</scope>
    <source>
        <strain evidence="3 4">201800273</strain>
    </source>
</reference>
<feature type="transmembrane region" description="Helical" evidence="1">
    <location>
        <begin position="35"/>
        <end position="54"/>
    </location>
</feature>
<feature type="transmembrane region" description="Helical" evidence="1">
    <location>
        <begin position="256"/>
        <end position="274"/>
    </location>
</feature>
<feature type="domain" description="HTH luxR-type" evidence="2">
    <location>
        <begin position="296"/>
        <end position="337"/>
    </location>
</feature>